<keyword evidence="3" id="KW-1185">Reference proteome</keyword>
<evidence type="ECO:0000313" key="3">
    <source>
        <dbReference type="Proteomes" id="UP000030595"/>
    </source>
</evidence>
<feature type="transmembrane region" description="Helical" evidence="1">
    <location>
        <begin position="6"/>
        <end position="25"/>
    </location>
</feature>
<comment type="caution">
    <text evidence="2">The sequence shown here is derived from an EMBL/GenBank/DDBJ whole genome shotgun (WGS) entry which is preliminary data.</text>
</comment>
<dbReference type="Proteomes" id="UP000030595">
    <property type="component" value="Unassembled WGS sequence"/>
</dbReference>
<proteinExistence type="predicted"/>
<accession>A0A0A3IY60</accession>
<keyword evidence="1" id="KW-1133">Transmembrane helix</keyword>
<organism evidence="2 3">
    <name type="scientific">Ureibacillus massiliensis 4400831 = CIP 108448 = CCUG 49529</name>
    <dbReference type="NCBI Taxonomy" id="1211035"/>
    <lineage>
        <taxon>Bacteria</taxon>
        <taxon>Bacillati</taxon>
        <taxon>Bacillota</taxon>
        <taxon>Bacilli</taxon>
        <taxon>Bacillales</taxon>
        <taxon>Caryophanaceae</taxon>
        <taxon>Ureibacillus</taxon>
    </lineage>
</organism>
<dbReference type="EMBL" id="JPVQ01000038">
    <property type="protein sequence ID" value="KGR89661.1"/>
    <property type="molecule type" value="Genomic_DNA"/>
</dbReference>
<evidence type="ECO:0000313" key="2">
    <source>
        <dbReference type="EMBL" id="KGR89661.1"/>
    </source>
</evidence>
<protein>
    <recommendedName>
        <fullName evidence="4">DUF4825 domain-containing protein</fullName>
    </recommendedName>
</protein>
<keyword evidence="1" id="KW-0812">Transmembrane</keyword>
<evidence type="ECO:0000256" key="1">
    <source>
        <dbReference type="SAM" id="Phobius"/>
    </source>
</evidence>
<name>A0A0A3IY60_9BACL</name>
<evidence type="ECO:0008006" key="4">
    <source>
        <dbReference type="Google" id="ProtNLM"/>
    </source>
</evidence>
<sequence>MRKFTIIFVFVLVVFILYGFTGVFFNKDKKSTNLPEVEAMYKAPGYSTMMSISKIVERQLGNEAILDLHVTPKGEEEHVSLKLLSQDILTEENLLRQSYPILLQASSIGDITSFKISWQLNEDITLMSFLMDGENLSKMAMKNYATLPSITEDYFKHEAMK</sequence>
<dbReference type="AlphaFoldDB" id="A0A0A3IY60"/>
<dbReference type="eggNOG" id="ENOG5032JZF">
    <property type="taxonomic scope" value="Bacteria"/>
</dbReference>
<gene>
    <name evidence="2" type="ORF">CD30_16040</name>
</gene>
<keyword evidence="1" id="KW-0472">Membrane</keyword>
<reference evidence="2 3" key="1">
    <citation type="submission" date="2014-02" db="EMBL/GenBank/DDBJ databases">
        <title>Draft genome sequence of Lysinibacillus massiliensis CCUG 49529.</title>
        <authorList>
            <person name="Zhang F."/>
            <person name="Wang G."/>
            <person name="Zhang L."/>
        </authorList>
    </citation>
    <scope>NUCLEOTIDE SEQUENCE [LARGE SCALE GENOMIC DNA]</scope>
    <source>
        <strain evidence="2 3">CCUG 49529</strain>
    </source>
</reference>
<dbReference type="RefSeq" id="WP_036178725.1">
    <property type="nucleotide sequence ID" value="NZ_AVCZ01000038.1"/>
</dbReference>
<dbReference type="OrthoDB" id="2736617at2"/>